<evidence type="ECO:0000259" key="9">
    <source>
        <dbReference type="Pfam" id="PF21082"/>
    </source>
</evidence>
<keyword evidence="6 7" id="KW-0472">Membrane</keyword>
<evidence type="ECO:0008006" key="13">
    <source>
        <dbReference type="Google" id="ProtNLM"/>
    </source>
</evidence>
<evidence type="ECO:0000256" key="2">
    <source>
        <dbReference type="ARBA" id="ARBA00008017"/>
    </source>
</evidence>
<keyword evidence="4 7" id="KW-0812">Transmembrane</keyword>
<evidence type="ECO:0000256" key="4">
    <source>
        <dbReference type="ARBA" id="ARBA00022692"/>
    </source>
</evidence>
<dbReference type="SUPFAM" id="SSF50182">
    <property type="entry name" value="Sm-like ribonucleoproteins"/>
    <property type="match status" value="1"/>
</dbReference>
<feature type="transmembrane region" description="Helical" evidence="7">
    <location>
        <begin position="154"/>
        <end position="173"/>
    </location>
</feature>
<dbReference type="Pfam" id="PF00924">
    <property type="entry name" value="MS_channel_2nd"/>
    <property type="match status" value="1"/>
</dbReference>
<gene>
    <name evidence="11" type="ordered locus">aq_1013</name>
</gene>
<feature type="transmembrane region" description="Helical" evidence="7">
    <location>
        <begin position="7"/>
        <end position="25"/>
    </location>
</feature>
<dbReference type="GO" id="GO:0008381">
    <property type="term" value="F:mechanosensitive monoatomic ion channel activity"/>
    <property type="evidence" value="ECO:0007669"/>
    <property type="project" value="UniProtKB-ARBA"/>
</dbReference>
<evidence type="ECO:0000256" key="3">
    <source>
        <dbReference type="ARBA" id="ARBA00022475"/>
    </source>
</evidence>
<feature type="domain" description="Mechanosensitive ion channel MscS" evidence="8">
    <location>
        <begin position="240"/>
        <end position="318"/>
    </location>
</feature>
<dbReference type="SUPFAM" id="SSF82689">
    <property type="entry name" value="Mechanosensitive channel protein MscS (YggB), C-terminal domain"/>
    <property type="match status" value="1"/>
</dbReference>
<dbReference type="InParanoid" id="O67128"/>
<dbReference type="InterPro" id="IPR006685">
    <property type="entry name" value="MscS_channel_2nd"/>
</dbReference>
<keyword evidence="5 7" id="KW-1133">Transmembrane helix</keyword>
<dbReference type="Gene3D" id="1.10.287.1260">
    <property type="match status" value="1"/>
</dbReference>
<comment type="subcellular location">
    <subcellularLocation>
        <location evidence="1">Cell membrane</location>
        <topology evidence="1">Multi-pass membrane protein</topology>
    </subcellularLocation>
</comment>
<feature type="domain" description="Mechanosensitive ion channel MscS C-terminal" evidence="9">
    <location>
        <begin position="326"/>
        <end position="411"/>
    </location>
</feature>
<dbReference type="eggNOG" id="COG3264">
    <property type="taxonomic scope" value="Bacteria"/>
</dbReference>
<evidence type="ECO:0000256" key="6">
    <source>
        <dbReference type="ARBA" id="ARBA00023136"/>
    </source>
</evidence>
<keyword evidence="12" id="KW-1185">Reference proteome</keyword>
<dbReference type="AlphaFoldDB" id="O67128"/>
<dbReference type="EMBL" id="AE000657">
    <property type="protein sequence ID" value="AAC07093.1"/>
    <property type="molecule type" value="Genomic_DNA"/>
</dbReference>
<dbReference type="Pfam" id="PF21082">
    <property type="entry name" value="MS_channel_3rd"/>
    <property type="match status" value="1"/>
</dbReference>
<dbReference type="PATRIC" id="fig|224324.8.peg.791"/>
<dbReference type="InterPro" id="IPR011066">
    <property type="entry name" value="MscS_channel_C_sf"/>
</dbReference>
<organism evidence="11 12">
    <name type="scientific">Aquifex aeolicus (strain VF5)</name>
    <dbReference type="NCBI Taxonomy" id="224324"/>
    <lineage>
        <taxon>Bacteria</taxon>
        <taxon>Pseudomonadati</taxon>
        <taxon>Aquificota</taxon>
        <taxon>Aquificia</taxon>
        <taxon>Aquificales</taxon>
        <taxon>Aquificaceae</taxon>
        <taxon>Aquifex</taxon>
    </lineage>
</organism>
<dbReference type="Proteomes" id="UP000000798">
    <property type="component" value="Chromosome"/>
</dbReference>
<dbReference type="Gene3D" id="3.30.70.100">
    <property type="match status" value="1"/>
</dbReference>
<proteinExistence type="inferred from homology"/>
<feature type="transmembrane region" description="Helical" evidence="7">
    <location>
        <begin position="223"/>
        <end position="242"/>
    </location>
</feature>
<dbReference type="GO" id="GO:0005886">
    <property type="term" value="C:plasma membrane"/>
    <property type="evidence" value="ECO:0007669"/>
    <property type="project" value="UniProtKB-SubCell"/>
</dbReference>
<dbReference type="KEGG" id="aae:aq_1013"/>
<dbReference type="PANTHER" id="PTHR30347:SF1">
    <property type="entry name" value="MECHANOSENSITIVE CHANNEL MSCK"/>
    <property type="match status" value="1"/>
</dbReference>
<dbReference type="InterPro" id="IPR010920">
    <property type="entry name" value="LSM_dom_sf"/>
</dbReference>
<evidence type="ECO:0000259" key="8">
    <source>
        <dbReference type="Pfam" id="PF00924"/>
    </source>
</evidence>
<dbReference type="RefSeq" id="WP_010880629.1">
    <property type="nucleotide sequence ID" value="NC_000918.1"/>
</dbReference>
<evidence type="ECO:0000259" key="10">
    <source>
        <dbReference type="Pfam" id="PF21088"/>
    </source>
</evidence>
<evidence type="ECO:0000256" key="7">
    <source>
        <dbReference type="SAM" id="Phobius"/>
    </source>
</evidence>
<evidence type="ECO:0000256" key="1">
    <source>
        <dbReference type="ARBA" id="ARBA00004651"/>
    </source>
</evidence>
<protein>
    <recommendedName>
        <fullName evidence="13">Mechanosensitive ion channel</fullName>
    </recommendedName>
</protein>
<sequence length="436" mass="49735">MSKTFTFLYKFSIALLLWIFLRTLFKVAIKRFKGSGFESVLNSLWFVLSASYVAFTGAWILNLVKFSVDFIVDVAVFFVIFLVYAAVFGYSVYLIGKFFGDTDGYENLLKSFKKFAYMFSIYILYKSLIYLTNIEVLVKKLERIYILETELVKISLFSFVEGIYVFFVLKYFFETLGNLFYVVYMKKDQEVEAGSFRTITVNLGLLLSLLIAGVSIGITWKAAVPIAGALGIGLGFGLQTIFNNYVSGFILLLSKNIKVGDYIEIEGKAGAAVGAGGDTIFGRVVSINILTTIVRTWDNVEVAIPNSEFLSSKIVNYSMTNPIVRVRIPFGVAYSSDPEKVREVLIRVAKRMPHVLPSPEPDVWFHEMGDSALIFILLVWVDLRRLRRLKALKSSIYYEAWKELKKEGIEIPFPQRDVWFRNKLKVEIEKDIKPEQ</sequence>
<dbReference type="InterPro" id="IPR049278">
    <property type="entry name" value="MS_channel_C"/>
</dbReference>
<feature type="transmembrane region" description="Helical" evidence="7">
    <location>
        <begin position="193"/>
        <end position="216"/>
    </location>
</feature>
<evidence type="ECO:0000313" key="11">
    <source>
        <dbReference type="EMBL" id="AAC07093.1"/>
    </source>
</evidence>
<comment type="similarity">
    <text evidence="2">Belongs to the MscS (TC 1.A.23) family.</text>
</comment>
<dbReference type="OrthoDB" id="9809206at2"/>
<feature type="transmembrane region" description="Helical" evidence="7">
    <location>
        <begin position="45"/>
        <end position="64"/>
    </location>
</feature>
<dbReference type="InterPro" id="IPR052702">
    <property type="entry name" value="MscS-like_channel"/>
</dbReference>
<dbReference type="InterPro" id="IPR023408">
    <property type="entry name" value="MscS_beta-dom_sf"/>
</dbReference>
<feature type="transmembrane region" description="Helical" evidence="7">
    <location>
        <begin position="115"/>
        <end position="133"/>
    </location>
</feature>
<dbReference type="Pfam" id="PF21088">
    <property type="entry name" value="MS_channel_1st"/>
    <property type="match status" value="1"/>
</dbReference>
<dbReference type="PANTHER" id="PTHR30347">
    <property type="entry name" value="POTASSIUM CHANNEL RELATED"/>
    <property type="match status" value="1"/>
</dbReference>
<name>O67128_AQUAE</name>
<dbReference type="InterPro" id="IPR049142">
    <property type="entry name" value="MS_channel_1st"/>
</dbReference>
<dbReference type="Gene3D" id="2.30.30.60">
    <property type="match status" value="1"/>
</dbReference>
<dbReference type="EnsemblBacteria" id="AAC07093">
    <property type="protein sequence ID" value="AAC07093"/>
    <property type="gene ID" value="aq_1013"/>
</dbReference>
<dbReference type="STRING" id="224324.aq_1013"/>
<dbReference type="HOGENOM" id="CLU_627977_0_0_0"/>
<keyword evidence="3" id="KW-1003">Cell membrane</keyword>
<reference evidence="11 12" key="1">
    <citation type="journal article" date="1998" name="Nature">
        <title>The complete genome of the hyperthermophilic bacterium Aquifex aeolicus.</title>
        <authorList>
            <person name="Deckert G."/>
            <person name="Warren P.V."/>
            <person name="Gaasterland T."/>
            <person name="Young W.G."/>
            <person name="Lenox A.L."/>
            <person name="Graham D.E."/>
            <person name="Overbeek R."/>
            <person name="Snead M.A."/>
            <person name="Keller M."/>
            <person name="Aujay M."/>
            <person name="Huber R."/>
            <person name="Feldman R.A."/>
            <person name="Short J.M."/>
            <person name="Olson G.J."/>
            <person name="Swanson R.V."/>
        </authorList>
    </citation>
    <scope>NUCLEOTIDE SEQUENCE [LARGE SCALE GENOMIC DNA]</scope>
    <source>
        <strain evidence="11 12">VF5</strain>
    </source>
</reference>
<accession>O67128</accession>
<evidence type="ECO:0000313" key="12">
    <source>
        <dbReference type="Proteomes" id="UP000000798"/>
    </source>
</evidence>
<evidence type="ECO:0000256" key="5">
    <source>
        <dbReference type="ARBA" id="ARBA00022989"/>
    </source>
</evidence>
<feature type="transmembrane region" description="Helical" evidence="7">
    <location>
        <begin position="71"/>
        <end position="95"/>
    </location>
</feature>
<feature type="domain" description="Mechanosensitive ion channel transmembrane helices 2/3" evidence="10">
    <location>
        <begin position="198"/>
        <end position="239"/>
    </location>
</feature>
<dbReference type="PIR" id="E70387">
    <property type="entry name" value="E70387"/>
</dbReference>